<dbReference type="KEGG" id="cmet:K6K41_13125"/>
<evidence type="ECO:0000313" key="1">
    <source>
        <dbReference type="EMBL" id="QZO02121.1"/>
    </source>
</evidence>
<proteinExistence type="predicted"/>
<dbReference type="AlphaFoldDB" id="A0A9E6RIJ8"/>
<accession>A0A9E6RIJ8</accession>
<dbReference type="RefSeq" id="WP_261405508.1">
    <property type="nucleotide sequence ID" value="NZ_CP081869.1"/>
</dbReference>
<name>A0A9E6RIJ8_9HYPH</name>
<reference evidence="1" key="1">
    <citation type="submission" date="2021-08" db="EMBL/GenBank/DDBJ databases">
        <authorList>
            <person name="Zhang H."/>
            <person name="Xu M."/>
            <person name="Yu Z."/>
            <person name="Yang L."/>
            <person name="Cai Y."/>
        </authorList>
    </citation>
    <scope>NUCLEOTIDE SEQUENCE</scope>
    <source>
        <strain evidence="1">CHL1</strain>
    </source>
</reference>
<keyword evidence="2" id="KW-1185">Reference proteome</keyword>
<evidence type="ECO:0000313" key="2">
    <source>
        <dbReference type="Proteomes" id="UP000825701"/>
    </source>
</evidence>
<organism evidence="1 2">
    <name type="scientific">Chenggangzhangella methanolivorans</name>
    <dbReference type="NCBI Taxonomy" id="1437009"/>
    <lineage>
        <taxon>Bacteria</taxon>
        <taxon>Pseudomonadati</taxon>
        <taxon>Pseudomonadota</taxon>
        <taxon>Alphaproteobacteria</taxon>
        <taxon>Hyphomicrobiales</taxon>
        <taxon>Methylopilaceae</taxon>
        <taxon>Chenggangzhangella</taxon>
    </lineage>
</organism>
<protein>
    <submittedName>
        <fullName evidence="1">Uncharacterized protein</fullName>
    </submittedName>
</protein>
<sequence>MNQEIELNRFLNEWATRALAAARKETATTCRESCISRAAARLGEDARAAGIYDQVNATAQKHGGFIPFVRSLL</sequence>
<dbReference type="Proteomes" id="UP000825701">
    <property type="component" value="Chromosome"/>
</dbReference>
<dbReference type="EMBL" id="CP081869">
    <property type="protein sequence ID" value="QZO02121.1"/>
    <property type="molecule type" value="Genomic_DNA"/>
</dbReference>
<gene>
    <name evidence="1" type="ORF">K6K41_13125</name>
</gene>